<evidence type="ECO:0000313" key="3">
    <source>
        <dbReference type="EMBL" id="RJP66626.1"/>
    </source>
</evidence>
<dbReference type="GO" id="GO:0005829">
    <property type="term" value="C:cytosol"/>
    <property type="evidence" value="ECO:0007669"/>
    <property type="project" value="TreeGrafter"/>
</dbReference>
<dbReference type="PANTHER" id="PTHR30160:SF7">
    <property type="entry name" value="ADP-HEPTOSE--LPS HEPTOSYLTRANSFERASE 2"/>
    <property type="match status" value="1"/>
</dbReference>
<dbReference type="AlphaFoldDB" id="A0A419ESN7"/>
<gene>
    <name evidence="3" type="ORF">C4532_15895</name>
</gene>
<keyword evidence="2 3" id="KW-0808">Transferase</keyword>
<sequence length="377" mass="42786">MSKKILKEQNFYRPDCRHFIGEKPCRYKRLCEGCPHYSGMDGKILLIKIGAMGDVLRTTPLLHALKEKAPHCHITWVTRSESVELLQNNPLLDRCIALGAQDSRFLVETFDTVICLDKDPEATSLASLVQAPRKYGFLMDSRSGNLCPANEAARYIFRLGFDDELKFRQNRKTYQEIIFEAVGLPYKRQEYIYVMTPEEKRFAEEFRTRHKVDRGNPVVGLNSGAGPVFATKRWAKEKFVQLAERLWAEYRYRCVLFGGPHEVEKNQWILANARAPIVDAGCGNTLRQFAALIDLCDILVASDTIAMHLAIALQKKVVALFGPTCEQEVDLYDRGRKLFVGASCAPCYRSSCENNPNCMDMISAEDVLRTVLELSGD</sequence>
<dbReference type="CDD" id="cd03789">
    <property type="entry name" value="GT9_LPS_heptosyltransferase"/>
    <property type="match status" value="1"/>
</dbReference>
<dbReference type="GO" id="GO:0009244">
    <property type="term" value="P:lipopolysaccharide core region biosynthetic process"/>
    <property type="evidence" value="ECO:0007669"/>
    <property type="project" value="TreeGrafter"/>
</dbReference>
<proteinExistence type="predicted"/>
<evidence type="ECO:0000256" key="1">
    <source>
        <dbReference type="ARBA" id="ARBA00022676"/>
    </source>
</evidence>
<dbReference type="SUPFAM" id="SSF53756">
    <property type="entry name" value="UDP-Glycosyltransferase/glycogen phosphorylase"/>
    <property type="match status" value="1"/>
</dbReference>
<organism evidence="3 4">
    <name type="scientific">Candidatus Abyssobacteria bacterium SURF_17</name>
    <dbReference type="NCBI Taxonomy" id="2093361"/>
    <lineage>
        <taxon>Bacteria</taxon>
        <taxon>Pseudomonadati</taxon>
        <taxon>Candidatus Hydrogenedentota</taxon>
        <taxon>Candidatus Abyssobacteria</taxon>
    </lineage>
</organism>
<dbReference type="Proteomes" id="UP000285961">
    <property type="component" value="Unassembled WGS sequence"/>
</dbReference>
<name>A0A419ESN7_9BACT</name>
<protein>
    <submittedName>
        <fullName evidence="3">Glycosyltransferase family 9 protein</fullName>
    </submittedName>
</protein>
<comment type="caution">
    <text evidence="3">The sequence shown here is derived from an EMBL/GenBank/DDBJ whole genome shotgun (WGS) entry which is preliminary data.</text>
</comment>
<keyword evidence="1" id="KW-0328">Glycosyltransferase</keyword>
<dbReference type="PANTHER" id="PTHR30160">
    <property type="entry name" value="TETRAACYLDISACCHARIDE 4'-KINASE-RELATED"/>
    <property type="match status" value="1"/>
</dbReference>
<dbReference type="InterPro" id="IPR051199">
    <property type="entry name" value="LPS_LOS_Heptosyltrfase"/>
</dbReference>
<accession>A0A419ESN7</accession>
<evidence type="ECO:0000313" key="4">
    <source>
        <dbReference type="Proteomes" id="UP000285961"/>
    </source>
</evidence>
<dbReference type="GO" id="GO:0008713">
    <property type="term" value="F:ADP-heptose-lipopolysaccharide heptosyltransferase activity"/>
    <property type="evidence" value="ECO:0007669"/>
    <property type="project" value="TreeGrafter"/>
</dbReference>
<dbReference type="InterPro" id="IPR002201">
    <property type="entry name" value="Glyco_trans_9"/>
</dbReference>
<dbReference type="Pfam" id="PF01075">
    <property type="entry name" value="Glyco_transf_9"/>
    <property type="match status" value="1"/>
</dbReference>
<reference evidence="3 4" key="1">
    <citation type="journal article" date="2017" name="ISME J.">
        <title>Energy and carbon metabolisms in a deep terrestrial subsurface fluid microbial community.</title>
        <authorList>
            <person name="Momper L."/>
            <person name="Jungbluth S.P."/>
            <person name="Lee M.D."/>
            <person name="Amend J.P."/>
        </authorList>
    </citation>
    <scope>NUCLEOTIDE SEQUENCE [LARGE SCALE GENOMIC DNA]</scope>
    <source>
        <strain evidence="3">SURF_17</strain>
    </source>
</reference>
<evidence type="ECO:0000256" key="2">
    <source>
        <dbReference type="ARBA" id="ARBA00022679"/>
    </source>
</evidence>
<dbReference type="EMBL" id="QZKI01000113">
    <property type="protein sequence ID" value="RJP66626.1"/>
    <property type="molecule type" value="Genomic_DNA"/>
</dbReference>
<dbReference type="Gene3D" id="3.40.50.2000">
    <property type="entry name" value="Glycogen Phosphorylase B"/>
    <property type="match status" value="2"/>
</dbReference>